<evidence type="ECO:0008006" key="11">
    <source>
        <dbReference type="Google" id="ProtNLM"/>
    </source>
</evidence>
<reference evidence="9 10" key="1">
    <citation type="journal article" date="2014" name="Agronomy (Basel)">
        <title>A Draft Genome Sequence for Ensete ventricosum, the Drought-Tolerant Tree Against Hunger.</title>
        <authorList>
            <person name="Harrison J."/>
            <person name="Moore K.A."/>
            <person name="Paszkiewicz K."/>
            <person name="Jones T."/>
            <person name="Grant M."/>
            <person name="Ambacheew D."/>
            <person name="Muzemil S."/>
            <person name="Studholme D.J."/>
        </authorList>
    </citation>
    <scope>NUCLEOTIDE SEQUENCE [LARGE SCALE GENOMIC DNA]</scope>
</reference>
<dbReference type="PROSITE" id="PS51369">
    <property type="entry name" value="TCP"/>
    <property type="match status" value="1"/>
</dbReference>
<evidence type="ECO:0000259" key="8">
    <source>
        <dbReference type="PROSITE" id="PS51370"/>
    </source>
</evidence>
<evidence type="ECO:0000256" key="2">
    <source>
        <dbReference type="ARBA" id="ARBA00023015"/>
    </source>
</evidence>
<feature type="non-terminal residue" evidence="9">
    <location>
        <position position="1"/>
    </location>
</feature>
<organism evidence="9 10">
    <name type="scientific">Ensete ventricosum</name>
    <name type="common">Abyssinian banana</name>
    <name type="synonym">Musa ensete</name>
    <dbReference type="NCBI Taxonomy" id="4639"/>
    <lineage>
        <taxon>Eukaryota</taxon>
        <taxon>Viridiplantae</taxon>
        <taxon>Streptophyta</taxon>
        <taxon>Embryophyta</taxon>
        <taxon>Tracheophyta</taxon>
        <taxon>Spermatophyta</taxon>
        <taxon>Magnoliopsida</taxon>
        <taxon>Liliopsida</taxon>
        <taxon>Zingiberales</taxon>
        <taxon>Musaceae</taxon>
        <taxon>Ensete</taxon>
    </lineage>
</organism>
<dbReference type="Proteomes" id="UP000287651">
    <property type="component" value="Unassembled WGS sequence"/>
</dbReference>
<protein>
    <recommendedName>
        <fullName evidence="11">TCP domain-containing protein</fullName>
    </recommendedName>
</protein>
<feature type="region of interest" description="Disordered" evidence="6">
    <location>
        <begin position="208"/>
        <end position="260"/>
    </location>
</feature>
<dbReference type="PANTHER" id="PTHR31072">
    <property type="entry name" value="TRANSCRIPTION FACTOR TCP4-RELATED"/>
    <property type="match status" value="1"/>
</dbReference>
<evidence type="ECO:0000259" key="7">
    <source>
        <dbReference type="PROSITE" id="PS51369"/>
    </source>
</evidence>
<evidence type="ECO:0000313" key="10">
    <source>
        <dbReference type="Proteomes" id="UP000287651"/>
    </source>
</evidence>
<feature type="domain" description="R" evidence="8">
    <location>
        <begin position="255"/>
        <end position="272"/>
    </location>
</feature>
<evidence type="ECO:0000256" key="1">
    <source>
        <dbReference type="ARBA" id="ARBA00004123"/>
    </source>
</evidence>
<sequence>NLLEVKTFRVQFLSSIKQSLLIILPRETEKMLPIRDPEYTFAQSFNEQLEFNPHLLPNGSYFPSTPTVFYPDGFHDLFLPSNVIGIATATPTSTRPTLPLGDSATSVERQEGDGRKRSVRKCRHSKIVTASGPRDRRMRLSTDVARSFFRLQDTLGFDKASKTVEWLLTMSKAAIEELGTLSPADELSACSNRSPKSESSALVCQDSATVSSSKNKPSSTVTAAAASQVKKKSKAREGAVKPTRKAEYYHSAPAKESRAKARARARERTREKQRRMTSSDIIKEETSLNNLNSLMEFANIEEDESWAPNWCLNVATDTAYEVPMIGGGSVLIPILENGQHTTAIDDAAGAILEEQWDVDALSLYSTTSLVAGDSYPNV</sequence>
<keyword evidence="3" id="KW-0238">DNA-binding</keyword>
<dbReference type="InterPro" id="IPR017887">
    <property type="entry name" value="TF_TCP_subgr"/>
</dbReference>
<evidence type="ECO:0000256" key="5">
    <source>
        <dbReference type="ARBA" id="ARBA00023242"/>
    </source>
</evidence>
<evidence type="ECO:0000256" key="3">
    <source>
        <dbReference type="ARBA" id="ARBA00023125"/>
    </source>
</evidence>
<feature type="compositionally biased region" description="Polar residues" evidence="6">
    <location>
        <begin position="208"/>
        <end position="217"/>
    </location>
</feature>
<feature type="compositionally biased region" description="Basic and acidic residues" evidence="6">
    <location>
        <begin position="235"/>
        <end position="260"/>
    </location>
</feature>
<dbReference type="EMBL" id="AMZH03003522">
    <property type="protein sequence ID" value="RRT72061.1"/>
    <property type="molecule type" value="Genomic_DNA"/>
</dbReference>
<proteinExistence type="predicted"/>
<keyword evidence="2" id="KW-0805">Transcription regulation</keyword>
<dbReference type="GO" id="GO:2000032">
    <property type="term" value="P:regulation of secondary shoot formation"/>
    <property type="evidence" value="ECO:0007669"/>
    <property type="project" value="TreeGrafter"/>
</dbReference>
<accession>A0A427A7B5</accession>
<dbReference type="GO" id="GO:0003700">
    <property type="term" value="F:DNA-binding transcription factor activity"/>
    <property type="evidence" value="ECO:0007669"/>
    <property type="project" value="InterPro"/>
</dbReference>
<dbReference type="AlphaFoldDB" id="A0A427A7B5"/>
<keyword evidence="5" id="KW-0539">Nucleus</keyword>
<dbReference type="InterPro" id="IPR017888">
    <property type="entry name" value="CYC/TB1_R_domain"/>
</dbReference>
<name>A0A427A7B5_ENSVE</name>
<dbReference type="PROSITE" id="PS51370">
    <property type="entry name" value="R"/>
    <property type="match status" value="1"/>
</dbReference>
<dbReference type="GO" id="GO:0043565">
    <property type="term" value="F:sequence-specific DNA binding"/>
    <property type="evidence" value="ECO:0007669"/>
    <property type="project" value="TreeGrafter"/>
</dbReference>
<evidence type="ECO:0000256" key="6">
    <source>
        <dbReference type="SAM" id="MobiDB-lite"/>
    </source>
</evidence>
<evidence type="ECO:0000256" key="4">
    <source>
        <dbReference type="ARBA" id="ARBA00023163"/>
    </source>
</evidence>
<feature type="domain" description="TCP" evidence="7">
    <location>
        <begin position="120"/>
        <end position="178"/>
    </location>
</feature>
<evidence type="ECO:0000313" key="9">
    <source>
        <dbReference type="EMBL" id="RRT72061.1"/>
    </source>
</evidence>
<dbReference type="Pfam" id="PF03634">
    <property type="entry name" value="TCP"/>
    <property type="match status" value="1"/>
</dbReference>
<keyword evidence="4" id="KW-0804">Transcription</keyword>
<feature type="compositionally biased region" description="Low complexity" evidence="6">
    <location>
        <begin position="218"/>
        <end position="228"/>
    </location>
</feature>
<feature type="region of interest" description="Disordered" evidence="6">
    <location>
        <begin position="90"/>
        <end position="121"/>
    </location>
</feature>
<dbReference type="InterPro" id="IPR005333">
    <property type="entry name" value="Transcription_factor_TCP"/>
</dbReference>
<gene>
    <name evidence="9" type="ORF">B296_00032408</name>
</gene>
<dbReference type="GO" id="GO:0005634">
    <property type="term" value="C:nucleus"/>
    <property type="evidence" value="ECO:0007669"/>
    <property type="project" value="UniProtKB-SubCell"/>
</dbReference>
<dbReference type="PANTHER" id="PTHR31072:SF226">
    <property type="entry name" value="TRANSCRIPTION FACTOR TCP18"/>
    <property type="match status" value="1"/>
</dbReference>
<comment type="subcellular location">
    <subcellularLocation>
        <location evidence="1">Nucleus</location>
    </subcellularLocation>
</comment>
<comment type="caution">
    <text evidence="9">The sequence shown here is derived from an EMBL/GenBank/DDBJ whole genome shotgun (WGS) entry which is preliminary data.</text>
</comment>